<evidence type="ECO:0000256" key="5">
    <source>
        <dbReference type="SAM" id="SignalP"/>
    </source>
</evidence>
<feature type="compositionally biased region" description="Low complexity" evidence="3">
    <location>
        <begin position="943"/>
        <end position="953"/>
    </location>
</feature>
<feature type="compositionally biased region" description="Basic and acidic residues" evidence="3">
    <location>
        <begin position="873"/>
        <end position="893"/>
    </location>
</feature>
<keyword evidence="4" id="KW-0472">Membrane</keyword>
<dbReference type="InterPro" id="IPR020067">
    <property type="entry name" value="Frizzled_dom"/>
</dbReference>
<feature type="region of interest" description="Disordered" evidence="3">
    <location>
        <begin position="714"/>
        <end position="739"/>
    </location>
</feature>
<accession>A0ABP0INN3</accession>
<feature type="signal peptide" evidence="5">
    <location>
        <begin position="1"/>
        <end position="20"/>
    </location>
</feature>
<evidence type="ECO:0000256" key="3">
    <source>
        <dbReference type="SAM" id="MobiDB-lite"/>
    </source>
</evidence>
<feature type="coiled-coil region" evidence="2">
    <location>
        <begin position="604"/>
        <end position="657"/>
    </location>
</feature>
<feature type="region of interest" description="Disordered" evidence="3">
    <location>
        <begin position="939"/>
        <end position="984"/>
    </location>
</feature>
<keyword evidence="2" id="KW-0175">Coiled coil</keyword>
<evidence type="ECO:0000256" key="4">
    <source>
        <dbReference type="SAM" id="Phobius"/>
    </source>
</evidence>
<protein>
    <submittedName>
        <fullName evidence="7">Reticulocyte-binding protein 2 homolog a</fullName>
    </submittedName>
</protein>
<proteinExistence type="predicted"/>
<dbReference type="PROSITE" id="PS50038">
    <property type="entry name" value="FZ"/>
    <property type="match status" value="1"/>
</dbReference>
<dbReference type="EMBL" id="CAXAMM010004588">
    <property type="protein sequence ID" value="CAK9004201.1"/>
    <property type="molecule type" value="Genomic_DNA"/>
</dbReference>
<feature type="compositionally biased region" description="Basic residues" evidence="3">
    <location>
        <begin position="964"/>
        <end position="973"/>
    </location>
</feature>
<keyword evidence="8" id="KW-1185">Reference proteome</keyword>
<evidence type="ECO:0000313" key="8">
    <source>
        <dbReference type="Proteomes" id="UP001642464"/>
    </source>
</evidence>
<dbReference type="SUPFAM" id="SSF63501">
    <property type="entry name" value="Frizzled cysteine-rich domain"/>
    <property type="match status" value="1"/>
</dbReference>
<comment type="caution">
    <text evidence="7">The sequence shown here is derived from an EMBL/GenBank/DDBJ whole genome shotgun (WGS) entry which is preliminary data.</text>
</comment>
<name>A0ABP0INN3_9DINO</name>
<feature type="transmembrane region" description="Helical" evidence="4">
    <location>
        <begin position="559"/>
        <end position="579"/>
    </location>
</feature>
<keyword evidence="1" id="KW-1015">Disulfide bond</keyword>
<feature type="domain" description="FZ" evidence="6">
    <location>
        <begin position="42"/>
        <end position="162"/>
    </location>
</feature>
<feature type="chain" id="PRO_5046924904" evidence="5">
    <location>
        <begin position="21"/>
        <end position="984"/>
    </location>
</feature>
<gene>
    <name evidence="7" type="ORF">SCF082_LOCUS8068</name>
</gene>
<dbReference type="Gene3D" id="1.10.2000.10">
    <property type="entry name" value="Frizzled cysteine-rich domain"/>
    <property type="match status" value="1"/>
</dbReference>
<feature type="region of interest" description="Disordered" evidence="3">
    <location>
        <begin position="872"/>
        <end position="922"/>
    </location>
</feature>
<reference evidence="7 8" key="1">
    <citation type="submission" date="2024-02" db="EMBL/GenBank/DDBJ databases">
        <authorList>
            <person name="Chen Y."/>
            <person name="Shah S."/>
            <person name="Dougan E. K."/>
            <person name="Thang M."/>
            <person name="Chan C."/>
        </authorList>
    </citation>
    <scope>NUCLEOTIDE SEQUENCE [LARGE SCALE GENOMIC DNA]</scope>
</reference>
<dbReference type="Proteomes" id="UP001642464">
    <property type="component" value="Unassembled WGS sequence"/>
</dbReference>
<feature type="compositionally biased region" description="Basic and acidic residues" evidence="3">
    <location>
        <begin position="905"/>
        <end position="918"/>
    </location>
</feature>
<dbReference type="Pfam" id="PF01392">
    <property type="entry name" value="Fz"/>
    <property type="match status" value="1"/>
</dbReference>
<evidence type="ECO:0000313" key="7">
    <source>
        <dbReference type="EMBL" id="CAK9004201.1"/>
    </source>
</evidence>
<keyword evidence="4" id="KW-0812">Transmembrane</keyword>
<evidence type="ECO:0000256" key="2">
    <source>
        <dbReference type="SAM" id="Coils"/>
    </source>
</evidence>
<evidence type="ECO:0000259" key="6">
    <source>
        <dbReference type="PROSITE" id="PS50038"/>
    </source>
</evidence>
<sequence length="984" mass="110046">MWVAVLVAWVVGLSATNVEANGGGAGPGPLALNPNGLTSREHAWGRCERLVTGGACEDFATSFVWVYDGTTQAEVQTRIADGLANVGTATANENDDDCEEEWKEIMCKTALPPCFLDTSTGVEAPQQMCRDSCESLHKECGKVFKGLRRHNQSGYVPECRNIVGAASSRNSFMAIDFLQQWKDTPLFVDDTTTLELPAPQSTQFDVPCWGSHDDDDDDDDGEAEKYFFWMDPYLDTEGFEDACLAAGGEFALYMAEYSDDEDIPECIFHQRKPCIDNGGEWLAIGYDDLGRQMFECFLASIDDEYYSEYDSNEEIDTWDRPDIEFLGEQGSNGAWLLPLEVVFHCPPGGEMILSYVRQNANDPCTITGCVSEPTADSVRAGEAELIPNGKQLSLVQAGEYLVRLRTIGRGNLPSPELQLTIELRRETVLPPEDSNLIYVRSGVLMPVASRFDSALFRNILVEVINSELDVTVQVQNVRVIEVSDTGVEFEVRVAGEANYVKVVNLVGSPLLRYPLGLALYDFGFLPTAASKSDAVHLVELDDSKFDALRPPTASTVSTALLAGVGAGFVVLCLIGYGIFRLKMRKLQAREDDVDKKEASISKREKELADKIGALEEQEKSLLDERQQLQKEQENLLAEEEAAEEQIKQAELEELRQIDPEVAERIAGEEKAIEDDLRVFAAAKLERLERDFETDDITLKDDFAEQIKVMHQTLDQGLPGIKPPPPLSPRAASGAKGDSDVAQLREMVDGLEGADKEKVDKLIDHLVEKGALRDVAEDPTTQLKADFDASMTRLKSDLYNRKKEQADKLARKRKQRLDNLITFAKQEDDAEAPEEIIQVIEEEINQEFEAEKAKIKQELSQEEFDKAISVLETQKQEKRAQQKAQIERRREQVRQRLKANESQMQAERERAEARQKELASKVSSVFQKLRSVDNKVENIKNEHQSAQSQLQAQLKEQKERQREKLKNKRSKRKAAGTAKVAPDLS</sequence>
<keyword evidence="4" id="KW-1133">Transmembrane helix</keyword>
<keyword evidence="5" id="KW-0732">Signal</keyword>
<dbReference type="InterPro" id="IPR036790">
    <property type="entry name" value="Frizzled_dom_sf"/>
</dbReference>
<evidence type="ECO:0000256" key="1">
    <source>
        <dbReference type="ARBA" id="ARBA00023157"/>
    </source>
</evidence>
<feature type="compositionally biased region" description="Basic and acidic residues" evidence="3">
    <location>
        <begin position="954"/>
        <end position="963"/>
    </location>
</feature>
<organism evidence="7 8">
    <name type="scientific">Durusdinium trenchii</name>
    <dbReference type="NCBI Taxonomy" id="1381693"/>
    <lineage>
        <taxon>Eukaryota</taxon>
        <taxon>Sar</taxon>
        <taxon>Alveolata</taxon>
        <taxon>Dinophyceae</taxon>
        <taxon>Suessiales</taxon>
        <taxon>Symbiodiniaceae</taxon>
        <taxon>Durusdinium</taxon>
    </lineage>
</organism>